<dbReference type="Proteomes" id="UP000015441">
    <property type="component" value="Unassembled WGS sequence"/>
</dbReference>
<comment type="caution">
    <text evidence="1">The sequence shown here is derived from an EMBL/GenBank/DDBJ whole genome shotgun (WGS) entry which is preliminary data.</text>
</comment>
<dbReference type="AlphaFoldDB" id="N1JEQ7"/>
<accession>N1JEQ7</accession>
<evidence type="ECO:0000313" key="2">
    <source>
        <dbReference type="Proteomes" id="UP000015441"/>
    </source>
</evidence>
<dbReference type="InParanoid" id="N1JEQ7"/>
<dbReference type="EMBL" id="CAUH01004927">
    <property type="protein sequence ID" value="CCU81299.1"/>
    <property type="molecule type" value="Genomic_DNA"/>
</dbReference>
<organism evidence="1 2">
    <name type="scientific">Blumeria graminis f. sp. hordei (strain DH14)</name>
    <name type="common">Barley powdery mildew</name>
    <name type="synonym">Oidium monilioides f. sp. hordei</name>
    <dbReference type="NCBI Taxonomy" id="546991"/>
    <lineage>
        <taxon>Eukaryota</taxon>
        <taxon>Fungi</taxon>
        <taxon>Dikarya</taxon>
        <taxon>Ascomycota</taxon>
        <taxon>Pezizomycotina</taxon>
        <taxon>Leotiomycetes</taxon>
        <taxon>Erysiphales</taxon>
        <taxon>Erysiphaceae</taxon>
        <taxon>Blumeria</taxon>
        <taxon>Blumeria hordei</taxon>
    </lineage>
</organism>
<reference evidence="1 2" key="1">
    <citation type="journal article" date="2010" name="Science">
        <title>Genome expansion and gene loss in powdery mildew fungi reveal tradeoffs in extreme parasitism.</title>
        <authorList>
            <person name="Spanu P.D."/>
            <person name="Abbott J.C."/>
            <person name="Amselem J."/>
            <person name="Burgis T.A."/>
            <person name="Soanes D.M."/>
            <person name="Stueber K."/>
            <person name="Ver Loren van Themaat E."/>
            <person name="Brown J.K.M."/>
            <person name="Butcher S.A."/>
            <person name="Gurr S.J."/>
            <person name="Lebrun M.-H."/>
            <person name="Ridout C.J."/>
            <person name="Schulze-Lefert P."/>
            <person name="Talbot N.J."/>
            <person name="Ahmadinejad N."/>
            <person name="Ametz C."/>
            <person name="Barton G.R."/>
            <person name="Benjdia M."/>
            <person name="Bidzinski P."/>
            <person name="Bindschedler L.V."/>
            <person name="Both M."/>
            <person name="Brewer M.T."/>
            <person name="Cadle-Davidson L."/>
            <person name="Cadle-Davidson M.M."/>
            <person name="Collemare J."/>
            <person name="Cramer R."/>
            <person name="Frenkel O."/>
            <person name="Godfrey D."/>
            <person name="Harriman J."/>
            <person name="Hoede C."/>
            <person name="King B.C."/>
            <person name="Klages S."/>
            <person name="Kleemann J."/>
            <person name="Knoll D."/>
            <person name="Koti P.S."/>
            <person name="Kreplak J."/>
            <person name="Lopez-Ruiz F.J."/>
            <person name="Lu X."/>
            <person name="Maekawa T."/>
            <person name="Mahanil S."/>
            <person name="Micali C."/>
            <person name="Milgroom M.G."/>
            <person name="Montana G."/>
            <person name="Noir S."/>
            <person name="O'Connell R.J."/>
            <person name="Oberhaensli S."/>
            <person name="Parlange F."/>
            <person name="Pedersen C."/>
            <person name="Quesneville H."/>
            <person name="Reinhardt R."/>
            <person name="Rott M."/>
            <person name="Sacristan S."/>
            <person name="Schmidt S.M."/>
            <person name="Schoen M."/>
            <person name="Skamnioti P."/>
            <person name="Sommer H."/>
            <person name="Stephens A."/>
            <person name="Takahara H."/>
            <person name="Thordal-Christensen H."/>
            <person name="Vigouroux M."/>
            <person name="Wessling R."/>
            <person name="Wicker T."/>
            <person name="Panstruga R."/>
        </authorList>
    </citation>
    <scope>NUCLEOTIDE SEQUENCE [LARGE SCALE GENOMIC DNA]</scope>
    <source>
        <strain evidence="1">DH14</strain>
    </source>
</reference>
<keyword evidence="2" id="KW-1185">Reference proteome</keyword>
<proteinExistence type="predicted"/>
<sequence length="119" mass="13200">MAIAAATASGLLIVAICLCLVMRNRWGLQDWRCDMSRGSMREKNRVPGMTLLNHHDSSLEDIGGKFPPARCAPRLSEFFWMVDGFVTTLQAGLVRILVAASIKHSVLTKDNTDPRLFVL</sequence>
<gene>
    <name evidence="1" type="ORF">BGHDH14_bgh04264</name>
</gene>
<evidence type="ECO:0000313" key="1">
    <source>
        <dbReference type="EMBL" id="CCU81299.1"/>
    </source>
</evidence>
<protein>
    <submittedName>
        <fullName evidence="1">CSEP0199 putative effector protein</fullName>
    </submittedName>
</protein>
<dbReference type="HOGENOM" id="CLU_166978_0_0_1"/>
<dbReference type="OrthoDB" id="10306922at2759"/>
<name>N1JEQ7_BLUG1</name>